<comment type="caution">
    <text evidence="11">The sequence shown here is derived from an EMBL/GenBank/DDBJ whole genome shotgun (WGS) entry which is preliminary data.</text>
</comment>
<keyword evidence="4 9" id="KW-0819">tRNA processing</keyword>
<comment type="subcellular location">
    <subcellularLocation>
        <location evidence="1 9">Cytoplasm</location>
    </subcellularLocation>
</comment>
<dbReference type="InterPro" id="IPR023535">
    <property type="entry name" value="TC-AMP_synthase"/>
</dbReference>
<comment type="catalytic activity">
    <reaction evidence="8 9">
        <text>L-threonine + hydrogencarbonate + ATP = L-threonylcarbamoyladenylate + diphosphate + H2O</text>
        <dbReference type="Rhea" id="RHEA:36407"/>
        <dbReference type="ChEBI" id="CHEBI:15377"/>
        <dbReference type="ChEBI" id="CHEBI:17544"/>
        <dbReference type="ChEBI" id="CHEBI:30616"/>
        <dbReference type="ChEBI" id="CHEBI:33019"/>
        <dbReference type="ChEBI" id="CHEBI:57926"/>
        <dbReference type="ChEBI" id="CHEBI:73682"/>
        <dbReference type="EC" id="2.7.7.87"/>
    </reaction>
</comment>
<dbReference type="GeneID" id="84906451"/>
<dbReference type="PROSITE" id="PS51163">
    <property type="entry name" value="YRDC"/>
    <property type="match status" value="1"/>
</dbReference>
<dbReference type="HAMAP" id="MF_01852">
    <property type="entry name" value="TsaC"/>
    <property type="match status" value="1"/>
</dbReference>
<keyword evidence="2 9" id="KW-0963">Cytoplasm</keyword>
<gene>
    <name evidence="9" type="primary">tsaC</name>
    <name evidence="11" type="ORF">GCWU000324_01324</name>
</gene>
<evidence type="ECO:0000256" key="5">
    <source>
        <dbReference type="ARBA" id="ARBA00022695"/>
    </source>
</evidence>
<sequence length="207" mass="23532">MPDLPCKDFSPQIHSLNHSIMPRLLTHHAPSALRRHIQRGGLIAYPTESCYGIGANPRHAHALRAILRLKKRPQHKGFITIGNNLAQLEPLLQRQPENVRQHLRATWPAPISFVLPAHPRVLPLLRGNQRNRLAVRVPNHAVARELCRIAGTPLVSTSCNQSGKRACKSEREVRRLFGRKLWIVGGRVGKRKQPSEIVDWAENRRLR</sequence>
<dbReference type="InterPro" id="IPR017945">
    <property type="entry name" value="DHBP_synth_RibB-like_a/b_dom"/>
</dbReference>
<dbReference type="Proteomes" id="UP000003009">
    <property type="component" value="Unassembled WGS sequence"/>
</dbReference>
<dbReference type="Pfam" id="PF01300">
    <property type="entry name" value="Sua5_yciO_yrdC"/>
    <property type="match status" value="1"/>
</dbReference>
<dbReference type="GO" id="GO:0000049">
    <property type="term" value="F:tRNA binding"/>
    <property type="evidence" value="ECO:0007669"/>
    <property type="project" value="TreeGrafter"/>
</dbReference>
<accession>C4GGQ5</accession>
<dbReference type="STRING" id="629741.GCWU000324_01324"/>
<feature type="domain" description="YrdC-like" evidence="10">
    <location>
        <begin position="27"/>
        <end position="207"/>
    </location>
</feature>
<evidence type="ECO:0000256" key="2">
    <source>
        <dbReference type="ARBA" id="ARBA00022490"/>
    </source>
</evidence>
<dbReference type="InterPro" id="IPR006070">
    <property type="entry name" value="Sua5-like_dom"/>
</dbReference>
<evidence type="ECO:0000256" key="3">
    <source>
        <dbReference type="ARBA" id="ARBA00022679"/>
    </source>
</evidence>
<dbReference type="Gene3D" id="3.90.870.10">
    <property type="entry name" value="DHBP synthase"/>
    <property type="match status" value="1"/>
</dbReference>
<keyword evidence="7 9" id="KW-0067">ATP-binding</keyword>
<evidence type="ECO:0000256" key="1">
    <source>
        <dbReference type="ARBA" id="ARBA00004496"/>
    </source>
</evidence>
<dbReference type="EMBL" id="ACJW02000002">
    <property type="protein sequence ID" value="EEP69410.1"/>
    <property type="molecule type" value="Genomic_DNA"/>
</dbReference>
<dbReference type="HOGENOM" id="CLU_031397_6_1_4"/>
<comment type="function">
    <text evidence="9">Required for the formation of a threonylcarbamoyl group on adenosine at position 37 (t(6)A37) in tRNAs that read codons beginning with adenine. Catalyzes the conversion of L-threonine, HCO(3)(-)/CO(2) and ATP to give threonylcarbamoyl-AMP (TC-AMP) as the acyladenylate intermediate, with the release of diphosphate.</text>
</comment>
<proteinExistence type="inferred from homology"/>
<dbReference type="RefSeq" id="WP_003795544.1">
    <property type="nucleotide sequence ID" value="NZ_GG665871.1"/>
</dbReference>
<comment type="similarity">
    <text evidence="9">Belongs to the SUA5 family. TsaC subfamily.</text>
</comment>
<keyword evidence="12" id="KW-1185">Reference proteome</keyword>
<reference evidence="11" key="1">
    <citation type="submission" date="2009-04" db="EMBL/GenBank/DDBJ databases">
        <authorList>
            <person name="Weinstock G."/>
            <person name="Sodergren E."/>
            <person name="Clifton S."/>
            <person name="Fulton L."/>
            <person name="Fulton B."/>
            <person name="Courtney L."/>
            <person name="Fronick C."/>
            <person name="Harrison M."/>
            <person name="Strong C."/>
            <person name="Farmer C."/>
            <person name="Delahaunty K."/>
            <person name="Markovic C."/>
            <person name="Hall O."/>
            <person name="Minx P."/>
            <person name="Tomlinson C."/>
            <person name="Mitreva M."/>
            <person name="Nelson J."/>
            <person name="Hou S."/>
            <person name="Wollam A."/>
            <person name="Pepin K.H."/>
            <person name="Johnson M."/>
            <person name="Bhonagiri V."/>
            <person name="Nash W.E."/>
            <person name="Warren W."/>
            <person name="Chinwalla A."/>
            <person name="Mardis E.R."/>
            <person name="Wilson R.K."/>
        </authorList>
    </citation>
    <scope>NUCLEOTIDE SEQUENCE [LARGE SCALE GENOMIC DNA]</scope>
    <source>
        <strain evidence="11">ATCC 51147</strain>
    </source>
</reference>
<keyword evidence="6 9" id="KW-0547">Nucleotide-binding</keyword>
<dbReference type="GO" id="GO:0061710">
    <property type="term" value="F:L-threonylcarbamoyladenylate synthase"/>
    <property type="evidence" value="ECO:0007669"/>
    <property type="project" value="UniProtKB-EC"/>
</dbReference>
<dbReference type="GO" id="GO:0002949">
    <property type="term" value="P:tRNA threonylcarbamoyladenosine modification"/>
    <property type="evidence" value="ECO:0007669"/>
    <property type="project" value="UniProtKB-UniRule"/>
</dbReference>
<dbReference type="GO" id="GO:0005737">
    <property type="term" value="C:cytoplasm"/>
    <property type="evidence" value="ECO:0007669"/>
    <property type="project" value="UniProtKB-SubCell"/>
</dbReference>
<evidence type="ECO:0000256" key="8">
    <source>
        <dbReference type="ARBA" id="ARBA00048366"/>
    </source>
</evidence>
<evidence type="ECO:0000259" key="10">
    <source>
        <dbReference type="PROSITE" id="PS51163"/>
    </source>
</evidence>
<dbReference type="InterPro" id="IPR050156">
    <property type="entry name" value="TC-AMP_synthase_SUA5"/>
</dbReference>
<evidence type="ECO:0000256" key="7">
    <source>
        <dbReference type="ARBA" id="ARBA00022840"/>
    </source>
</evidence>
<evidence type="ECO:0000313" key="12">
    <source>
        <dbReference type="Proteomes" id="UP000003009"/>
    </source>
</evidence>
<dbReference type="AlphaFoldDB" id="C4GGQ5"/>
<protein>
    <recommendedName>
        <fullName evidence="9">Threonylcarbamoyl-AMP synthase</fullName>
        <shortName evidence="9">TC-AMP synthase</shortName>
        <ecNumber evidence="9">2.7.7.87</ecNumber>
    </recommendedName>
    <alternativeName>
        <fullName evidence="9">L-threonylcarbamoyladenylate synthase</fullName>
    </alternativeName>
    <alternativeName>
        <fullName evidence="9">t(6)A37 threonylcarbamoyladenosine biosynthesis protein TsaC</fullName>
    </alternativeName>
    <alternativeName>
        <fullName evidence="9">tRNA threonylcarbamoyladenosine biosynthesis protein TsaC</fullName>
    </alternativeName>
</protein>
<dbReference type="PANTHER" id="PTHR17490:SF18">
    <property type="entry name" value="THREONYLCARBAMOYL-AMP SYNTHASE"/>
    <property type="match status" value="1"/>
</dbReference>
<evidence type="ECO:0000256" key="9">
    <source>
        <dbReference type="HAMAP-Rule" id="MF_01852"/>
    </source>
</evidence>
<dbReference type="PANTHER" id="PTHR17490">
    <property type="entry name" value="SUA5"/>
    <property type="match status" value="1"/>
</dbReference>
<organism evidence="11 12">
    <name type="scientific">Kingella oralis ATCC 51147</name>
    <dbReference type="NCBI Taxonomy" id="629741"/>
    <lineage>
        <taxon>Bacteria</taxon>
        <taxon>Pseudomonadati</taxon>
        <taxon>Pseudomonadota</taxon>
        <taxon>Betaproteobacteria</taxon>
        <taxon>Neisseriales</taxon>
        <taxon>Neisseriaceae</taxon>
        <taxon>Kingella</taxon>
    </lineage>
</organism>
<evidence type="ECO:0000313" key="11">
    <source>
        <dbReference type="EMBL" id="EEP69410.1"/>
    </source>
</evidence>
<keyword evidence="5 9" id="KW-0548">Nucleotidyltransferase</keyword>
<dbReference type="GO" id="GO:0003725">
    <property type="term" value="F:double-stranded RNA binding"/>
    <property type="evidence" value="ECO:0007669"/>
    <property type="project" value="InterPro"/>
</dbReference>
<evidence type="ECO:0000256" key="4">
    <source>
        <dbReference type="ARBA" id="ARBA00022694"/>
    </source>
</evidence>
<dbReference type="EC" id="2.7.7.87" evidence="9"/>
<evidence type="ECO:0000256" key="6">
    <source>
        <dbReference type="ARBA" id="ARBA00022741"/>
    </source>
</evidence>
<dbReference type="GO" id="GO:0005524">
    <property type="term" value="F:ATP binding"/>
    <property type="evidence" value="ECO:0007669"/>
    <property type="project" value="UniProtKB-UniRule"/>
</dbReference>
<dbReference type="SUPFAM" id="SSF55821">
    <property type="entry name" value="YrdC/RibB"/>
    <property type="match status" value="1"/>
</dbReference>
<keyword evidence="3 9" id="KW-0808">Transferase</keyword>
<name>C4GGQ5_9NEIS</name>
<dbReference type="GO" id="GO:0006450">
    <property type="term" value="P:regulation of translational fidelity"/>
    <property type="evidence" value="ECO:0007669"/>
    <property type="project" value="TreeGrafter"/>
</dbReference>